<gene>
    <name evidence="7" type="ORF">CVLEPA_LOCUS21384</name>
</gene>
<feature type="compositionally biased region" description="Polar residues" evidence="4">
    <location>
        <begin position="1298"/>
        <end position="1329"/>
    </location>
</feature>
<organism evidence="7 8">
    <name type="scientific">Clavelina lepadiformis</name>
    <name type="common">Light-bulb sea squirt</name>
    <name type="synonym">Ascidia lepadiformis</name>
    <dbReference type="NCBI Taxonomy" id="159417"/>
    <lineage>
        <taxon>Eukaryota</taxon>
        <taxon>Metazoa</taxon>
        <taxon>Chordata</taxon>
        <taxon>Tunicata</taxon>
        <taxon>Ascidiacea</taxon>
        <taxon>Aplousobranchia</taxon>
        <taxon>Clavelinidae</taxon>
        <taxon>Clavelina</taxon>
    </lineage>
</organism>
<feature type="compositionally biased region" description="Low complexity" evidence="4">
    <location>
        <begin position="122"/>
        <end position="142"/>
    </location>
</feature>
<dbReference type="InterPro" id="IPR035899">
    <property type="entry name" value="DBL_dom_sf"/>
</dbReference>
<feature type="domain" description="DH" evidence="6">
    <location>
        <begin position="816"/>
        <end position="999"/>
    </location>
</feature>
<dbReference type="PANTHER" id="PTHR46006">
    <property type="entry name" value="RHO GUANINE NUCLEOTIDE EXCHANGE FACTOR AT 64C, ISOFORM A"/>
    <property type="match status" value="1"/>
</dbReference>
<sequence length="1604" mass="178003">MKMKRFFANKHKKKKSTDNSETIFDSKLLELSTDTDISGEFYEAQSTQKTSKKKQKQQKKKLKAQKSAEACVVQNPAALEAGHTFLTANGANVVLRRGSNTLDVRPPAGPGRKRDEFRIPGSESSSRTASSASSQSLSNQRWSARRPWSLVESLREQSLTEFNESPNNHNCDNNQHNISAPPDICTLPRGIALNDSSLTLNSSGKEQRVRTFTLDFSFFRKLRRHSGSSDKKSRPESEPFASNSEVRGSFRLKMKGKKFKNSKSTSSASVSSRNSASSLTPITYCDAECADVDQSATNGDCSNYDPTEADIPEEQDCCDWSSFHGSTEKRSHSSSSSASKDTVISISDTPNKFAFAQKETRETSENQCEVCANSHRGSGESSECCCAETGTILSIVDTDPVVSTRQVVRRRSQTTNVSPASSNYSSNVQTVYSASVRDVYRASTEPSAEIEPAILYGGSLKCIPRTPPSQLTSRTLPKRIGRNNVVVRIQDIQKSSAMYASSPQLSSPCRRSLELSNLTRPRSSTVRFSEYFSEIPTTPEESDQFPASQLKNENAMVDSPIKRAIGYPGVVLRRHQNRRNKKATQLKTSSAELLRERRAKFAMSLNMEDLPTYGQIQDDDLKWRTLSLFSAETSGSRIVPKRCSVAGVDRQQLRTALLYQRCASHCTSVDDISAISFMLGADQSIEDLNNMDDDEFLDLYLSARDSSSNKRDSPRTSQTQEPSSKRVKNLRKSVASFANLISPGKPGRNNKIQRSSSFKESSANGLKPYRPPGSQNGNSVTGGNTPGRRSTSNKSRRSKLWCETFDHSGLDESEVKRQEAIFELYQGECVMVQDLKMAKQTYRDSMVTLKMLNEDEVTRIFGTLDCLLPLHEDLLARLERTRKEDGCTDGVGSVFIEWFPTLSPYNEYCANQADAKETLDSVVGREHRVRDFLQRCLESPFSRKLNLWSYLDLPRSRLVKYPLLLKNILKATPAHHEDAALLEKALAIINEIIVRVDDLTGERQSRFFQNKLEYLDDKQRCPEVEESRNVICQGQLKGSRGTKLHVLLFDLVLVLTRNATRGDKLTYQVYRQPLPLRSLTVETEETGKLSGSFRGGILNSDKAKHSFRVRSEELNIAYTLVASDEHDKKQWINSLQEAINKFRSNAVQTTANRSPIARRAGSEKSALDKPGEKNVTVKRSSSVRSEGGNSNAWYRNRSMTLTGQGQGHSFRRNSKDKDFIGGDLKKKSRSPLSFRRNSKPVVTKTDSSDSLELNKPIDDSFTCRRSRSLTSSPINFLASLPKRSSQRGSSRISRSESCTTKPPTGRVSQLTHAYNLRSQSGTASKTLPTSPRLASARSTPDLSILETKSHSQFEPMETLAEVKKRFAPSPIPEPDHSSSLDRLSPDIEVSVQAPTPVDTPSTSTQNSPNVVKPPHASDVSHFMMDSPDDPAASNTSQNFPIVEEDALSPGYKSVSSLPSIHPSLSTSIIIMPTIALTNSSSVPMLSSLPKNDFTQSTSCCTSSESLADVSPLMDDVTMILDNAVERLSQDDAMSEDNDLTISEVDMTTDADLVVLDTLNEIIANVCDSQPIFPFSSEVNCHEDYITITAEDGLPWRGNDIEMMV</sequence>
<feature type="compositionally biased region" description="Low complexity" evidence="4">
    <location>
        <begin position="1286"/>
        <end position="1297"/>
    </location>
</feature>
<dbReference type="Gene3D" id="2.30.29.30">
    <property type="entry name" value="Pleckstrin-homology domain (PH domain)/Phosphotyrosine-binding domain (PTB)"/>
    <property type="match status" value="1"/>
</dbReference>
<feature type="compositionally biased region" description="Polar residues" evidence="4">
    <location>
        <begin position="1177"/>
        <end position="1203"/>
    </location>
</feature>
<feature type="compositionally biased region" description="Basic residues" evidence="4">
    <location>
        <begin position="250"/>
        <end position="261"/>
    </location>
</feature>
<feature type="region of interest" description="Disordered" evidence="4">
    <location>
        <begin position="42"/>
        <end position="67"/>
    </location>
</feature>
<feature type="region of interest" description="Disordered" evidence="4">
    <location>
        <begin position="1151"/>
        <end position="1256"/>
    </location>
</feature>
<feature type="compositionally biased region" description="Basic and acidic residues" evidence="4">
    <location>
        <begin position="1160"/>
        <end position="1172"/>
    </location>
</feature>
<feature type="region of interest" description="Disordered" evidence="4">
    <location>
        <begin position="1"/>
        <end position="20"/>
    </location>
</feature>
<name>A0ABP0GDA9_CLALP</name>
<accession>A0ABP0GDA9</accession>
<proteinExistence type="predicted"/>
<dbReference type="InterPro" id="IPR055251">
    <property type="entry name" value="SOS1_NGEF_PH"/>
</dbReference>
<evidence type="ECO:0000259" key="6">
    <source>
        <dbReference type="PROSITE" id="PS50010"/>
    </source>
</evidence>
<dbReference type="CDD" id="cd00160">
    <property type="entry name" value="RhoGEF"/>
    <property type="match status" value="1"/>
</dbReference>
<feature type="compositionally biased region" description="Basic and acidic residues" evidence="4">
    <location>
        <begin position="227"/>
        <end position="237"/>
    </location>
</feature>
<feature type="region of interest" description="Disordered" evidence="4">
    <location>
        <begin position="1392"/>
        <end position="1436"/>
    </location>
</feature>
<evidence type="ECO:0000313" key="8">
    <source>
        <dbReference type="Proteomes" id="UP001642483"/>
    </source>
</evidence>
<evidence type="ECO:0008006" key="9">
    <source>
        <dbReference type="Google" id="ProtNLM"/>
    </source>
</evidence>
<evidence type="ECO:0000256" key="1">
    <source>
        <dbReference type="ARBA" id="ARBA00004496"/>
    </source>
</evidence>
<dbReference type="PROSITE" id="PS00741">
    <property type="entry name" value="DH_1"/>
    <property type="match status" value="1"/>
</dbReference>
<dbReference type="SUPFAM" id="SSF48065">
    <property type="entry name" value="DBL homology domain (DH-domain)"/>
    <property type="match status" value="1"/>
</dbReference>
<feature type="compositionally biased region" description="Basic residues" evidence="4">
    <location>
        <begin position="1"/>
        <end position="15"/>
    </location>
</feature>
<feature type="region of interest" description="Disordered" evidence="4">
    <location>
        <begin position="705"/>
        <end position="797"/>
    </location>
</feature>
<protein>
    <recommendedName>
        <fullName evidence="9">Rho guanine nucleotide exchange factor 3</fullName>
    </recommendedName>
</protein>
<dbReference type="Gene3D" id="1.20.900.10">
    <property type="entry name" value="Dbl homology (DH) domain"/>
    <property type="match status" value="1"/>
</dbReference>
<evidence type="ECO:0000256" key="2">
    <source>
        <dbReference type="ARBA" id="ARBA00022490"/>
    </source>
</evidence>
<dbReference type="InterPro" id="IPR011993">
    <property type="entry name" value="PH-like_dom_sf"/>
</dbReference>
<evidence type="ECO:0000259" key="5">
    <source>
        <dbReference type="PROSITE" id="PS50003"/>
    </source>
</evidence>
<dbReference type="SMART" id="SM00325">
    <property type="entry name" value="RhoGEF"/>
    <property type="match status" value="1"/>
</dbReference>
<dbReference type="InterPro" id="IPR001331">
    <property type="entry name" value="GDS_CDC24_CS"/>
</dbReference>
<evidence type="ECO:0000256" key="3">
    <source>
        <dbReference type="ARBA" id="ARBA00022658"/>
    </source>
</evidence>
<dbReference type="InterPro" id="IPR001849">
    <property type="entry name" value="PH_domain"/>
</dbReference>
<dbReference type="EMBL" id="CAWYQH010000108">
    <property type="protein sequence ID" value="CAK8689367.1"/>
    <property type="molecule type" value="Genomic_DNA"/>
</dbReference>
<dbReference type="InterPro" id="IPR000219">
    <property type="entry name" value="DH_dom"/>
</dbReference>
<evidence type="ECO:0000256" key="4">
    <source>
        <dbReference type="SAM" id="MobiDB-lite"/>
    </source>
</evidence>
<evidence type="ECO:0000313" key="7">
    <source>
        <dbReference type="EMBL" id="CAK8689367.1"/>
    </source>
</evidence>
<keyword evidence="8" id="KW-1185">Reference proteome</keyword>
<dbReference type="PROSITE" id="PS50003">
    <property type="entry name" value="PH_DOMAIN"/>
    <property type="match status" value="1"/>
</dbReference>
<feature type="compositionally biased region" description="Polar residues" evidence="4">
    <location>
        <begin position="773"/>
        <end position="783"/>
    </location>
</feature>
<dbReference type="PROSITE" id="PS50010">
    <property type="entry name" value="DH_2"/>
    <property type="match status" value="1"/>
</dbReference>
<feature type="compositionally biased region" description="Polar residues" evidence="4">
    <location>
        <begin position="750"/>
        <end position="764"/>
    </location>
</feature>
<feature type="region of interest" description="Disordered" evidence="4">
    <location>
        <begin position="225"/>
        <end position="274"/>
    </location>
</feature>
<dbReference type="InterPro" id="IPR051480">
    <property type="entry name" value="Endocytic_GEF_Adapter"/>
</dbReference>
<dbReference type="SMART" id="SM00233">
    <property type="entry name" value="PH"/>
    <property type="match status" value="1"/>
</dbReference>
<keyword evidence="3" id="KW-0344">Guanine-nucleotide releasing factor</keyword>
<dbReference type="PANTHER" id="PTHR46006:SF8">
    <property type="entry name" value="DH DOMAIN-CONTAINING PROTEIN"/>
    <property type="match status" value="1"/>
</dbReference>
<comment type="caution">
    <text evidence="7">The sequence shown here is derived from an EMBL/GenBank/DDBJ whole genome shotgun (WGS) entry which is preliminary data.</text>
</comment>
<feature type="region of interest" description="Disordered" evidence="4">
    <location>
        <begin position="100"/>
        <end position="142"/>
    </location>
</feature>
<dbReference type="Proteomes" id="UP001642483">
    <property type="component" value="Unassembled WGS sequence"/>
</dbReference>
<dbReference type="SUPFAM" id="SSF50729">
    <property type="entry name" value="PH domain-like"/>
    <property type="match status" value="1"/>
</dbReference>
<comment type="subcellular location">
    <subcellularLocation>
        <location evidence="1">Cytoplasm</location>
    </subcellularLocation>
</comment>
<feature type="domain" description="PH" evidence="5">
    <location>
        <begin position="1029"/>
        <end position="1140"/>
    </location>
</feature>
<dbReference type="Pfam" id="PF00621">
    <property type="entry name" value="RhoGEF"/>
    <property type="match status" value="1"/>
</dbReference>
<feature type="region of interest" description="Disordered" evidence="4">
    <location>
        <begin position="1277"/>
        <end position="1355"/>
    </location>
</feature>
<feature type="compositionally biased region" description="Basic residues" evidence="4">
    <location>
        <begin position="50"/>
        <end position="64"/>
    </location>
</feature>
<feature type="compositionally biased region" description="Low complexity" evidence="4">
    <location>
        <begin position="262"/>
        <end position="274"/>
    </location>
</feature>
<feature type="compositionally biased region" description="Polar residues" evidence="4">
    <location>
        <begin position="1398"/>
        <end position="1409"/>
    </location>
</feature>
<reference evidence="7 8" key="1">
    <citation type="submission" date="2024-02" db="EMBL/GenBank/DDBJ databases">
        <authorList>
            <person name="Daric V."/>
            <person name="Darras S."/>
        </authorList>
    </citation>
    <scope>NUCLEOTIDE SEQUENCE [LARGE SCALE GENOMIC DNA]</scope>
</reference>
<feature type="compositionally biased region" description="Basic and acidic residues" evidence="4">
    <location>
        <begin position="1213"/>
        <end position="1225"/>
    </location>
</feature>
<keyword evidence="2" id="KW-0963">Cytoplasm</keyword>
<dbReference type="Pfam" id="PF22697">
    <property type="entry name" value="SOS1_NGEF_PH"/>
    <property type="match status" value="1"/>
</dbReference>